<protein>
    <submittedName>
        <fullName evidence="1">Uncharacterized protein</fullName>
    </submittedName>
</protein>
<dbReference type="EMBL" id="MT630724">
    <property type="protein sequence ID" value="QNO42262.1"/>
    <property type="molecule type" value="Genomic_DNA"/>
</dbReference>
<accession>A0A7G9Y2M8</accession>
<gene>
    <name evidence="3" type="ORF">CFCDKGLG_00006</name>
    <name evidence="4" type="ORF">MAODPDDD_00005</name>
    <name evidence="2" type="ORF">MLBHKIFI_00002</name>
    <name evidence="1" type="ORF">OICIIDJB_00002</name>
    <name evidence="5" type="ORF">PALFMHCA_00007</name>
</gene>
<evidence type="ECO:0000313" key="5">
    <source>
        <dbReference type="EMBL" id="QNO45497.1"/>
    </source>
</evidence>
<dbReference type="EMBL" id="MT631126">
    <property type="protein sequence ID" value="QNO45497.1"/>
    <property type="molecule type" value="Genomic_DNA"/>
</dbReference>
<dbReference type="AlphaFoldDB" id="A0A7G9Y2M8"/>
<dbReference type="EMBL" id="MT630805">
    <property type="protein sequence ID" value="QNO43287.1"/>
    <property type="molecule type" value="Genomic_DNA"/>
</dbReference>
<sequence length="217" mass="22830">MKSILMVVYLSVLFLSIAPGIVSGEDARSNNSHVYSTMEPPVSAPIVVENLSADCDGVIKIPVNINRTAVPAGDVMIAGSSARSVDRVSSGVVYSEVRSFSVDSAARNEFIVKTAENISSDSDPTAMTSHSFEPDVTCAGGNATVLSGMLPETFEVKSVELKGAGQEPVYEVIATKEVRILGLVPVSMDIEMVVDASNGEIGVTKKPWWGFLCSGGV</sequence>
<reference evidence="1" key="1">
    <citation type="submission" date="2020-06" db="EMBL/GenBank/DDBJ databases">
        <title>Unique genomic features of the anaerobic methanotrophic archaea.</title>
        <authorList>
            <person name="Chadwick G.L."/>
            <person name="Skennerton C.T."/>
            <person name="Laso-Perez R."/>
            <person name="Leu A.O."/>
            <person name="Speth D.R."/>
            <person name="Yu H."/>
            <person name="Morgan-Lang C."/>
            <person name="Hatzenpichler R."/>
            <person name="Goudeau D."/>
            <person name="Malmstrom R."/>
            <person name="Brazelton W.J."/>
            <person name="Woyke T."/>
            <person name="Hallam S.J."/>
            <person name="Tyson G.W."/>
            <person name="Wegener G."/>
            <person name="Boetius A."/>
            <person name="Orphan V."/>
        </authorList>
    </citation>
    <scope>NUCLEOTIDE SEQUENCE</scope>
</reference>
<name>A0A7G9Y2M8_9EURY</name>
<evidence type="ECO:0000313" key="1">
    <source>
        <dbReference type="EMBL" id="QNO42262.1"/>
    </source>
</evidence>
<proteinExistence type="predicted"/>
<evidence type="ECO:0000313" key="4">
    <source>
        <dbReference type="EMBL" id="QNO45336.1"/>
    </source>
</evidence>
<organism evidence="1">
    <name type="scientific">Candidatus Methanogaster sp. ANME-2c ERB4</name>
    <dbReference type="NCBI Taxonomy" id="2759911"/>
    <lineage>
        <taxon>Archaea</taxon>
        <taxon>Methanobacteriati</taxon>
        <taxon>Methanobacteriota</taxon>
        <taxon>Stenosarchaea group</taxon>
        <taxon>Methanomicrobia</taxon>
        <taxon>Methanosarcinales</taxon>
        <taxon>ANME-2 cluster</taxon>
        <taxon>Candidatus Methanogasteraceae</taxon>
        <taxon>Candidatus Methanogaster</taxon>
    </lineage>
</organism>
<dbReference type="EMBL" id="MT630789">
    <property type="protein sequence ID" value="QNO43097.1"/>
    <property type="molecule type" value="Genomic_DNA"/>
</dbReference>
<dbReference type="EMBL" id="MT631099">
    <property type="protein sequence ID" value="QNO45336.1"/>
    <property type="molecule type" value="Genomic_DNA"/>
</dbReference>
<evidence type="ECO:0000313" key="3">
    <source>
        <dbReference type="EMBL" id="QNO43287.1"/>
    </source>
</evidence>
<evidence type="ECO:0000313" key="2">
    <source>
        <dbReference type="EMBL" id="QNO43097.1"/>
    </source>
</evidence>